<gene>
    <name evidence="2" type="ORF">KA717_10245</name>
</gene>
<dbReference type="EMBL" id="CP073041">
    <property type="protein sequence ID" value="UXE63015.1"/>
    <property type="molecule type" value="Genomic_DNA"/>
</dbReference>
<evidence type="ECO:0000313" key="2">
    <source>
        <dbReference type="EMBL" id="UXE63015.1"/>
    </source>
</evidence>
<dbReference type="AlphaFoldDB" id="A0A977L2T8"/>
<keyword evidence="1" id="KW-0472">Membrane</keyword>
<reference evidence="2" key="1">
    <citation type="submission" date="2021-04" db="EMBL/GenBank/DDBJ databases">
        <title>Genome sequence of Woronichinia naegeliana from Washington state freshwater lake bloom.</title>
        <authorList>
            <person name="Dreher T.W."/>
        </authorList>
    </citation>
    <scope>NUCLEOTIDE SEQUENCE</scope>
    <source>
        <strain evidence="2">WA131</strain>
    </source>
</reference>
<feature type="transmembrane region" description="Helical" evidence="1">
    <location>
        <begin position="64"/>
        <end position="84"/>
    </location>
</feature>
<feature type="transmembrane region" description="Helical" evidence="1">
    <location>
        <begin position="96"/>
        <end position="117"/>
    </location>
</feature>
<feature type="transmembrane region" description="Helical" evidence="1">
    <location>
        <begin position="26"/>
        <end position="43"/>
    </location>
</feature>
<dbReference type="NCBIfam" id="NF038305">
    <property type="entry name" value="HpsJ_fam"/>
    <property type="match status" value="1"/>
</dbReference>
<protein>
    <submittedName>
        <fullName evidence="2">HpsJ family protein</fullName>
    </submittedName>
</protein>
<name>A0A977L2T8_9CYAN</name>
<dbReference type="InterPro" id="IPR047709">
    <property type="entry name" value="HpsJ-like"/>
</dbReference>
<dbReference type="Proteomes" id="UP001065613">
    <property type="component" value="Chromosome"/>
</dbReference>
<proteinExistence type="predicted"/>
<accession>A0A977L2T8</accession>
<keyword evidence="1" id="KW-0812">Transmembrane</keyword>
<evidence type="ECO:0000256" key="1">
    <source>
        <dbReference type="SAM" id="Phobius"/>
    </source>
</evidence>
<organism evidence="2">
    <name type="scientific">Woronichinia naegeliana WA131</name>
    <dbReference type="NCBI Taxonomy" id="2824559"/>
    <lineage>
        <taxon>Bacteria</taxon>
        <taxon>Bacillati</taxon>
        <taxon>Cyanobacteriota</taxon>
        <taxon>Cyanophyceae</taxon>
        <taxon>Synechococcales</taxon>
        <taxon>Coelosphaeriaceae</taxon>
        <taxon>Woronichinia</taxon>
    </lineage>
</organism>
<keyword evidence="1" id="KW-1133">Transmembrane helix</keyword>
<sequence length="242" mass="27527">MDNENLKAQIEDLQGLSFSFRQALSIFRWLGYGLLLFTLFDWLDVLTPLKFMNPLWEFQTIGALVEKVVVPLLAFVLVFSGAEVNRRRWEASLLKFLSWFTLVIGILYLLMVPLGLLNTIRINEINSSQVLSQVDKQVAQIKAVQTQLQTVNNEAQMQELLQALQKGGLAITPKPGESVETIKKDLSSFMTGAKEKMENQAKEARSNQQFALFKSSIKWNLGAVIAGVWFIGIWRLSEWARF</sequence>
<dbReference type="KEGG" id="wna:KA717_10245"/>